<dbReference type="eggNOG" id="ENOG502SE9H">
    <property type="taxonomic scope" value="Eukaryota"/>
</dbReference>
<gene>
    <name evidence="2" type="ORF">SETTUDRAFT_29034</name>
</gene>
<keyword evidence="3" id="KW-1185">Reference proteome</keyword>
<evidence type="ECO:0000313" key="3">
    <source>
        <dbReference type="Proteomes" id="UP000016935"/>
    </source>
</evidence>
<reference evidence="2 3" key="1">
    <citation type="journal article" date="2012" name="PLoS Pathog.">
        <title>Diverse lifestyles and strategies of plant pathogenesis encoded in the genomes of eighteen Dothideomycetes fungi.</title>
        <authorList>
            <person name="Ohm R.A."/>
            <person name="Feau N."/>
            <person name="Henrissat B."/>
            <person name="Schoch C.L."/>
            <person name="Horwitz B.A."/>
            <person name="Barry K.W."/>
            <person name="Condon B.J."/>
            <person name="Copeland A.C."/>
            <person name="Dhillon B."/>
            <person name="Glaser F."/>
            <person name="Hesse C.N."/>
            <person name="Kosti I."/>
            <person name="LaButti K."/>
            <person name="Lindquist E.A."/>
            <person name="Lucas S."/>
            <person name="Salamov A.A."/>
            <person name="Bradshaw R.E."/>
            <person name="Ciuffetti L."/>
            <person name="Hamelin R.C."/>
            <person name="Kema G.H.J."/>
            <person name="Lawrence C."/>
            <person name="Scott J.A."/>
            <person name="Spatafora J.W."/>
            <person name="Turgeon B.G."/>
            <person name="de Wit P.J.G.M."/>
            <person name="Zhong S."/>
            <person name="Goodwin S.B."/>
            <person name="Grigoriev I.V."/>
        </authorList>
    </citation>
    <scope>NUCLEOTIDE SEQUENCE [LARGE SCALE GENOMIC DNA]</scope>
    <source>
        <strain evidence="3">28A</strain>
    </source>
</reference>
<sequence>MDLIREAIAEIESRELGDKFLYQAIAKKHGVARMTLMRRHRGETEAYGVRNLSLHPQHEKELDNKIQQQQQAKLEKLQKAEQAEIKKAARDCQLQLQKAARVEREKGWEETRKRKAAEKAKREHRRSLRDAAKAIQLPQSARNFDITCCDIQDAVIGICKALDLIVILTVATARNILLFSLILADTDGNRQRIIWDIYYHFYLDESSLKVLTDQAKELVSLSNSLDAWHGTKYGSILRFCDLSTFTRVRALWKSYCTQDSNENTRVVFNHILESNIQRAKEVKAYYVGGENAYVTTGIRSAAPVGIAYAENAHVLYQHYWKYGSTSQDAEVLAKTNLPNPLFAFHTIGAPTLHYGTDPLLGFHLATAFAPVKYTASTGSLARSVPLRVTEAAHLQFRTWCHAFRLSSQMNLTIRFFAGDAIAFAHALHHLELSGHDWSGNVYRDVHHLSPIELDKKEYSTTHGAPFAFNVVDTSNLVDHVGSLNLLSAVSPLLKKDTSSTLYTESLVRREKDHQAYVDSILCGDFATMSLLLDLFPVEYWTNASSSSTADDVTLEQVFRATDSSNRRQMRVKLTWKRLISLPAANSGMIEPRLRFNEADLAHILHNVYRNMFQHENALSLFKDLDMLKIERTSTLHYHRGSFAVFLHRLRNRVAVNWHDLMNRIIGLIENDSTITMGRNYIQELYLYLHTLNVYSAQIFTQSDNVVTLARDGIGGWKDLPKTVCITLKVPRNKLSALTGLDPTDVGTPIGHCIVQSSLSSIVGRWQNIFSGIQLAFGIISTVGEIHSNEYAIQVSEDDLRWQDLY</sequence>
<proteinExistence type="predicted"/>
<evidence type="ECO:0008006" key="4">
    <source>
        <dbReference type="Google" id="ProtNLM"/>
    </source>
</evidence>
<dbReference type="AlphaFoldDB" id="R0KBW1"/>
<evidence type="ECO:0000313" key="2">
    <source>
        <dbReference type="EMBL" id="EOA85702.1"/>
    </source>
</evidence>
<dbReference type="GeneID" id="19403306"/>
<reference evidence="2 3" key="2">
    <citation type="journal article" date="2013" name="PLoS Genet.">
        <title>Comparative genome structure, secondary metabolite, and effector coding capacity across Cochliobolus pathogens.</title>
        <authorList>
            <person name="Condon B.J."/>
            <person name="Leng Y."/>
            <person name="Wu D."/>
            <person name="Bushley K.E."/>
            <person name="Ohm R.A."/>
            <person name="Otillar R."/>
            <person name="Martin J."/>
            <person name="Schackwitz W."/>
            <person name="Grimwood J."/>
            <person name="MohdZainudin N."/>
            <person name="Xue C."/>
            <person name="Wang R."/>
            <person name="Manning V.A."/>
            <person name="Dhillon B."/>
            <person name="Tu Z.J."/>
            <person name="Steffenson B.J."/>
            <person name="Salamov A."/>
            <person name="Sun H."/>
            <person name="Lowry S."/>
            <person name="LaButti K."/>
            <person name="Han J."/>
            <person name="Copeland A."/>
            <person name="Lindquist E."/>
            <person name="Barry K."/>
            <person name="Schmutz J."/>
            <person name="Baker S.E."/>
            <person name="Ciuffetti L.M."/>
            <person name="Grigoriev I.V."/>
            <person name="Zhong S."/>
            <person name="Turgeon B.G."/>
        </authorList>
    </citation>
    <scope>NUCLEOTIDE SEQUENCE [LARGE SCALE GENOMIC DNA]</scope>
    <source>
        <strain evidence="3">28A</strain>
    </source>
</reference>
<dbReference type="STRING" id="671987.R0KBW1"/>
<evidence type="ECO:0000256" key="1">
    <source>
        <dbReference type="SAM" id="Coils"/>
    </source>
</evidence>
<dbReference type="OrthoDB" id="432970at2759"/>
<dbReference type="EMBL" id="KB908648">
    <property type="protein sequence ID" value="EOA85702.1"/>
    <property type="molecule type" value="Genomic_DNA"/>
</dbReference>
<keyword evidence="1" id="KW-0175">Coiled coil</keyword>
<accession>R0KBW1</accession>
<dbReference type="Proteomes" id="UP000016935">
    <property type="component" value="Unassembled WGS sequence"/>
</dbReference>
<organism evidence="2 3">
    <name type="scientific">Exserohilum turcicum (strain 28A)</name>
    <name type="common">Northern leaf blight fungus</name>
    <name type="synonym">Setosphaeria turcica</name>
    <dbReference type="NCBI Taxonomy" id="671987"/>
    <lineage>
        <taxon>Eukaryota</taxon>
        <taxon>Fungi</taxon>
        <taxon>Dikarya</taxon>
        <taxon>Ascomycota</taxon>
        <taxon>Pezizomycotina</taxon>
        <taxon>Dothideomycetes</taxon>
        <taxon>Pleosporomycetidae</taxon>
        <taxon>Pleosporales</taxon>
        <taxon>Pleosporineae</taxon>
        <taxon>Pleosporaceae</taxon>
        <taxon>Exserohilum</taxon>
    </lineage>
</organism>
<protein>
    <recommendedName>
        <fullName evidence="4">DUF4470 domain-containing protein</fullName>
    </recommendedName>
</protein>
<name>R0KBW1_EXST2</name>
<dbReference type="RefSeq" id="XP_008026628.1">
    <property type="nucleotide sequence ID" value="XM_008028437.1"/>
</dbReference>
<feature type="coiled-coil region" evidence="1">
    <location>
        <begin position="66"/>
        <end position="134"/>
    </location>
</feature>
<dbReference type="HOGENOM" id="CLU_018936_0_0_1"/>